<reference evidence="3 4" key="1">
    <citation type="submission" date="2018-03" db="EMBL/GenBank/DDBJ databases">
        <title>Genomic Encyclopedia of Type Strains, Phase III (KMG-III): the genomes of soil and plant-associated and newly described type strains.</title>
        <authorList>
            <person name="Whitman W."/>
        </authorList>
    </citation>
    <scope>NUCLEOTIDE SEQUENCE [LARGE SCALE GENOMIC DNA]</scope>
    <source>
        <strain evidence="3 4">CGMCC 4.7104</strain>
    </source>
</reference>
<dbReference type="AlphaFoldDB" id="A0A2T0N7D3"/>
<accession>A0A2T0N7D3</accession>
<evidence type="ECO:0000259" key="2">
    <source>
        <dbReference type="Pfam" id="PF01636"/>
    </source>
</evidence>
<evidence type="ECO:0000313" key="4">
    <source>
        <dbReference type="Proteomes" id="UP000238312"/>
    </source>
</evidence>
<comment type="caution">
    <text evidence="3">The sequence shown here is derived from an EMBL/GenBank/DDBJ whole genome shotgun (WGS) entry which is preliminary data.</text>
</comment>
<evidence type="ECO:0000313" key="3">
    <source>
        <dbReference type="EMBL" id="PRX68473.1"/>
    </source>
</evidence>
<name>A0A2T0N7D3_9ACTN</name>
<gene>
    <name evidence="3" type="ORF">B0I32_103435</name>
</gene>
<dbReference type="SUPFAM" id="SSF56112">
    <property type="entry name" value="Protein kinase-like (PK-like)"/>
    <property type="match status" value="1"/>
</dbReference>
<feature type="compositionally biased region" description="Gly residues" evidence="1">
    <location>
        <begin position="11"/>
        <end position="38"/>
    </location>
</feature>
<dbReference type="Gene3D" id="3.90.1200.10">
    <property type="match status" value="1"/>
</dbReference>
<proteinExistence type="predicted"/>
<dbReference type="Pfam" id="PF01636">
    <property type="entry name" value="APH"/>
    <property type="match status" value="1"/>
</dbReference>
<keyword evidence="4" id="KW-1185">Reference proteome</keyword>
<protein>
    <recommendedName>
        <fullName evidence="2">Aminoglycoside phosphotransferase domain-containing protein</fullName>
    </recommendedName>
</protein>
<feature type="domain" description="Aminoglycoside phosphotransferase" evidence="2">
    <location>
        <begin position="136"/>
        <end position="271"/>
    </location>
</feature>
<dbReference type="Proteomes" id="UP000238312">
    <property type="component" value="Unassembled WGS sequence"/>
</dbReference>
<evidence type="ECO:0000256" key="1">
    <source>
        <dbReference type="SAM" id="MobiDB-lite"/>
    </source>
</evidence>
<organism evidence="3 4">
    <name type="scientific">Nonomuraea fuscirosea</name>
    <dbReference type="NCBI Taxonomy" id="1291556"/>
    <lineage>
        <taxon>Bacteria</taxon>
        <taxon>Bacillati</taxon>
        <taxon>Actinomycetota</taxon>
        <taxon>Actinomycetes</taxon>
        <taxon>Streptosporangiales</taxon>
        <taxon>Streptosporangiaceae</taxon>
        <taxon>Nonomuraea</taxon>
    </lineage>
</organism>
<feature type="region of interest" description="Disordered" evidence="1">
    <location>
        <begin position="1"/>
        <end position="46"/>
    </location>
</feature>
<dbReference type="EMBL" id="PVNG01000003">
    <property type="protein sequence ID" value="PRX68473.1"/>
    <property type="molecule type" value="Genomic_DNA"/>
</dbReference>
<sequence>MSGTTDAAGLAEGGTGRTAGLAEGGTGRTTGLAGGGTGRTSPAADGLVRSMDGPFVLRVCVRTPSGYRWAEQDKRRNPCYLDAGRLDALRAVLPQDAAVLAAVPTLSASGLATWPTLPTPALLCDRAYVAGRGDFERVCRALGGFLALLHAAPPADLPRRSAPAWLPEGSWAAWAVETVRRRLPGGRLARAAAAVTPFTGYPVVVHGRFSTGVCADTDRPAVLGWREAGLGDPLRDLAFFLAELVEAAALIESADDPAATAFLDGYGAVADADRLVGLVADRLLEHCAQSMVWRPAGHAVGGDPEVALPRLEAYWRRFATAVTA</sequence>
<dbReference type="InterPro" id="IPR002575">
    <property type="entry name" value="Aminoglycoside_PTrfase"/>
</dbReference>
<dbReference type="InterPro" id="IPR011009">
    <property type="entry name" value="Kinase-like_dom_sf"/>
</dbReference>